<name>A0A6A6G029_9PEZI</name>
<dbReference type="OrthoDB" id="10585603at2759"/>
<feature type="region of interest" description="Disordered" evidence="1">
    <location>
        <begin position="56"/>
        <end position="169"/>
    </location>
</feature>
<feature type="compositionally biased region" description="Low complexity" evidence="1">
    <location>
        <begin position="132"/>
        <end position="141"/>
    </location>
</feature>
<evidence type="ECO:0000313" key="2">
    <source>
        <dbReference type="EMBL" id="KAF2219077.1"/>
    </source>
</evidence>
<feature type="compositionally biased region" description="Polar residues" evidence="1">
    <location>
        <begin position="1"/>
        <end position="17"/>
    </location>
</feature>
<protein>
    <submittedName>
        <fullName evidence="2">Uncharacterized protein</fullName>
    </submittedName>
</protein>
<dbReference type="Proteomes" id="UP000799538">
    <property type="component" value="Unassembled WGS sequence"/>
</dbReference>
<dbReference type="EMBL" id="ML992521">
    <property type="protein sequence ID" value="KAF2219077.1"/>
    <property type="molecule type" value="Genomic_DNA"/>
</dbReference>
<accession>A0A6A6G029</accession>
<sequence>MLASLSSFFHPSNLTPRESSHEGVRMNMFTSKPAFHSFAVLKNHPRVHHSVVMAPSSSIPKHNARSHPPTTHPPHHPPHPRRAAQVAQQDRAAQGGTQSPGVGSSGTTGPVDGHVLAQRLSQLTAGGGASSGGASAVRSGAGTPGEGGGESPIVGKGSPAREGGGTPTG</sequence>
<feature type="compositionally biased region" description="Basic residues" evidence="1">
    <location>
        <begin position="73"/>
        <end position="82"/>
    </location>
</feature>
<dbReference type="AlphaFoldDB" id="A0A6A6G029"/>
<evidence type="ECO:0000313" key="3">
    <source>
        <dbReference type="Proteomes" id="UP000799538"/>
    </source>
</evidence>
<feature type="compositionally biased region" description="Low complexity" evidence="1">
    <location>
        <begin position="83"/>
        <end position="111"/>
    </location>
</feature>
<reference evidence="3" key="1">
    <citation type="journal article" date="2020" name="Stud. Mycol.">
        <title>101 Dothideomycetes genomes: A test case for predicting lifestyles and emergence of pathogens.</title>
        <authorList>
            <person name="Haridas S."/>
            <person name="Albert R."/>
            <person name="Binder M."/>
            <person name="Bloem J."/>
            <person name="LaButti K."/>
            <person name="Salamov A."/>
            <person name="Andreopoulos B."/>
            <person name="Baker S."/>
            <person name="Barry K."/>
            <person name="Bills G."/>
            <person name="Bluhm B."/>
            <person name="Cannon C."/>
            <person name="Castanera R."/>
            <person name="Culley D."/>
            <person name="Daum C."/>
            <person name="Ezra D."/>
            <person name="Gonzalez J."/>
            <person name="Henrissat B."/>
            <person name="Kuo A."/>
            <person name="Liang C."/>
            <person name="Lipzen A."/>
            <person name="Lutzoni F."/>
            <person name="Magnuson J."/>
            <person name="Mondo S."/>
            <person name="Nolan M."/>
            <person name="Ohm R."/>
            <person name="Pangilinan J."/>
            <person name="Park H.-J."/>
            <person name="Ramirez L."/>
            <person name="Alfaro M."/>
            <person name="Sun H."/>
            <person name="Tritt A."/>
            <person name="Yoshinaga Y."/>
            <person name="Zwiers L.-H."/>
            <person name="Turgeon B."/>
            <person name="Goodwin S."/>
            <person name="Spatafora J."/>
            <person name="Crous P."/>
            <person name="Grigoriev I."/>
        </authorList>
    </citation>
    <scope>NUCLEOTIDE SEQUENCE [LARGE SCALE GENOMIC DNA]</scope>
    <source>
        <strain evidence="3">CECT 20119</strain>
    </source>
</reference>
<keyword evidence="3" id="KW-1185">Reference proteome</keyword>
<feature type="region of interest" description="Disordered" evidence="1">
    <location>
        <begin position="1"/>
        <end position="21"/>
    </location>
</feature>
<gene>
    <name evidence="2" type="ORF">BDZ85DRAFT_60823</name>
</gene>
<evidence type="ECO:0000256" key="1">
    <source>
        <dbReference type="SAM" id="MobiDB-lite"/>
    </source>
</evidence>
<organism evidence="2 3">
    <name type="scientific">Elsinoe ampelina</name>
    <dbReference type="NCBI Taxonomy" id="302913"/>
    <lineage>
        <taxon>Eukaryota</taxon>
        <taxon>Fungi</taxon>
        <taxon>Dikarya</taxon>
        <taxon>Ascomycota</taxon>
        <taxon>Pezizomycotina</taxon>
        <taxon>Dothideomycetes</taxon>
        <taxon>Dothideomycetidae</taxon>
        <taxon>Myriangiales</taxon>
        <taxon>Elsinoaceae</taxon>
        <taxon>Elsinoe</taxon>
    </lineage>
</organism>
<proteinExistence type="predicted"/>